<dbReference type="PROSITE" id="PS51717">
    <property type="entry name" value="G_VLIG"/>
    <property type="match status" value="1"/>
</dbReference>
<accession>A0A8S2E9D1</accession>
<dbReference type="Proteomes" id="UP000682733">
    <property type="component" value="Unassembled WGS sequence"/>
</dbReference>
<evidence type="ECO:0000256" key="2">
    <source>
        <dbReference type="ARBA" id="ARBA00023134"/>
    </source>
</evidence>
<dbReference type="AlphaFoldDB" id="A0A8S2E9D1"/>
<keyword evidence="1" id="KW-0547">Nucleotide-binding</keyword>
<dbReference type="GO" id="GO:0005525">
    <property type="term" value="F:GTP binding"/>
    <property type="evidence" value="ECO:0007669"/>
    <property type="project" value="UniProtKB-KW"/>
</dbReference>
<dbReference type="CDD" id="cd00882">
    <property type="entry name" value="Ras_like_GTPase"/>
    <property type="match status" value="1"/>
</dbReference>
<dbReference type="InterPro" id="IPR001660">
    <property type="entry name" value="SAM"/>
</dbReference>
<proteinExistence type="inferred from homology"/>
<dbReference type="Gene3D" id="1.10.150.50">
    <property type="entry name" value="Transcription Factor, Ets-1"/>
    <property type="match status" value="1"/>
</dbReference>
<feature type="coiled-coil region" evidence="4">
    <location>
        <begin position="557"/>
        <end position="617"/>
    </location>
</feature>
<evidence type="ECO:0000313" key="8">
    <source>
        <dbReference type="EMBL" id="CAF1146291.1"/>
    </source>
</evidence>
<name>A0A8S2E9D1_9BILA</name>
<feature type="domain" description="GB1/RHD3-type G" evidence="6">
    <location>
        <begin position="696"/>
        <end position="740"/>
    </location>
</feature>
<dbReference type="InterPro" id="IPR030383">
    <property type="entry name" value="G_VLIG_dom"/>
</dbReference>
<dbReference type="InterPro" id="IPR027417">
    <property type="entry name" value="P-loop_NTPase"/>
</dbReference>
<dbReference type="PROSITE" id="PS50105">
    <property type="entry name" value="SAM_DOMAIN"/>
    <property type="match status" value="1"/>
</dbReference>
<evidence type="ECO:0008006" key="11">
    <source>
        <dbReference type="Google" id="ProtNLM"/>
    </source>
</evidence>
<dbReference type="SUPFAM" id="SSF47769">
    <property type="entry name" value="SAM/Pointed domain"/>
    <property type="match status" value="1"/>
</dbReference>
<feature type="domain" description="VLIG-type G" evidence="7">
    <location>
        <begin position="696"/>
        <end position="740"/>
    </location>
</feature>
<comment type="similarity">
    <text evidence="3">Belongs to the TRAFAC class dynamin-like GTPase superfamily. GB1/RHD3 GTPase family.</text>
</comment>
<reference evidence="8" key="1">
    <citation type="submission" date="2021-02" db="EMBL/GenBank/DDBJ databases">
        <authorList>
            <person name="Nowell W R."/>
        </authorList>
    </citation>
    <scope>NUCLEOTIDE SEQUENCE</scope>
</reference>
<evidence type="ECO:0000259" key="6">
    <source>
        <dbReference type="PROSITE" id="PS51715"/>
    </source>
</evidence>
<evidence type="ECO:0000259" key="7">
    <source>
        <dbReference type="PROSITE" id="PS51717"/>
    </source>
</evidence>
<organism evidence="8 10">
    <name type="scientific">Didymodactylos carnosus</name>
    <dbReference type="NCBI Taxonomy" id="1234261"/>
    <lineage>
        <taxon>Eukaryota</taxon>
        <taxon>Metazoa</taxon>
        <taxon>Spiralia</taxon>
        <taxon>Gnathifera</taxon>
        <taxon>Rotifera</taxon>
        <taxon>Eurotatoria</taxon>
        <taxon>Bdelloidea</taxon>
        <taxon>Philodinida</taxon>
        <taxon>Philodinidae</taxon>
        <taxon>Didymodactylos</taxon>
    </lineage>
</organism>
<evidence type="ECO:0000256" key="3">
    <source>
        <dbReference type="PROSITE-ProRule" id="PRU01052"/>
    </source>
</evidence>
<comment type="caution">
    <text evidence="8">The sequence shown here is derived from an EMBL/GenBank/DDBJ whole genome shotgun (WGS) entry which is preliminary data.</text>
</comment>
<protein>
    <recommendedName>
        <fullName evidence="11">SAM domain-containing protein</fullName>
    </recommendedName>
</protein>
<evidence type="ECO:0000256" key="4">
    <source>
        <dbReference type="SAM" id="Coils"/>
    </source>
</evidence>
<keyword evidence="2" id="KW-0342">GTP-binding</keyword>
<dbReference type="SUPFAM" id="SSF52540">
    <property type="entry name" value="P-loop containing nucleoside triphosphate hydrolases"/>
    <property type="match status" value="1"/>
</dbReference>
<dbReference type="InterPro" id="IPR030386">
    <property type="entry name" value="G_GB1_RHD3_dom"/>
</dbReference>
<dbReference type="InterPro" id="IPR013761">
    <property type="entry name" value="SAM/pointed_sf"/>
</dbReference>
<dbReference type="PROSITE" id="PS51715">
    <property type="entry name" value="G_GB1_RHD3"/>
    <property type="match status" value="1"/>
</dbReference>
<feature type="domain" description="SAM" evidence="5">
    <location>
        <begin position="5"/>
        <end position="45"/>
    </location>
</feature>
<dbReference type="EMBL" id="CAJOBA010028964">
    <property type="protein sequence ID" value="CAF3948142.1"/>
    <property type="molecule type" value="Genomic_DNA"/>
</dbReference>
<evidence type="ECO:0000313" key="10">
    <source>
        <dbReference type="Proteomes" id="UP000677228"/>
    </source>
</evidence>
<dbReference type="Proteomes" id="UP000677228">
    <property type="component" value="Unassembled WGS sequence"/>
</dbReference>
<gene>
    <name evidence="8" type="ORF">OVA965_LOCUS21376</name>
    <name evidence="9" type="ORF">TMI583_LOCUS22016</name>
</gene>
<dbReference type="Gene3D" id="3.40.50.300">
    <property type="entry name" value="P-loop containing nucleotide triphosphate hydrolases"/>
    <property type="match status" value="1"/>
</dbReference>
<dbReference type="Pfam" id="PF25683">
    <property type="entry name" value="URGCP_GTPase"/>
    <property type="match status" value="1"/>
</dbReference>
<dbReference type="Pfam" id="PF07647">
    <property type="entry name" value="SAM_2"/>
    <property type="match status" value="1"/>
</dbReference>
<evidence type="ECO:0000313" key="9">
    <source>
        <dbReference type="EMBL" id="CAF3948142.1"/>
    </source>
</evidence>
<sequence>MVLMWSVENVCSWLKRIGLEKYCGEFRAHTDHESSPYIDLKQLLESNNSAYLQTIQEDLFDSDEKNLLSTWFDVVHVPDAKNTSLLDPSFNIIVSEPLDAKRMLSIINGQQTITPYIIDSLKRYHALCDIQDVFPTCLDLSNNTKKLELFINSITKRILLIIAIECMSNESQYFLGNFIRKNDLPIPLSYYIWNEKHQAPLYKINFNCLTEILCLTDDRLIIQLGSKNCIGLGKTSLLPYIFNDKRKESLSNDGNMKFRSSCIDVLFSNSQNKSYVIFDVHGTINNEYNSDLIRSIQLYASCQIIYVAEDDLPLTNNDDFVRLIMNYSLETSKIPTIIVIFDQNYDNESSSSKLINQFQNYYANEAQWSHIYWTTAPIFNSSLANQNLNTFKIKRRANRLIPTFRNIFIDGEQYIEQQPLFHSCFSIQTTYLRTKENRQQSRLSLKYEIENELKHLFERLSDKTENLSIVTPLSYLRAQINTIKKKLGEDIETTLGSKLGLELKELENKRKTHSVFTPYTEFIINLINNKTYIELLITEIYLEKWRSLYVPNLKLEKEKKKQLIYEHDKNIKRLEDQIDSQNKTGKKSDYEQTLKYSNQLRNEAINLKNDMEKLDLKLHNVDLTIGLFVDELFELYDYYFDEQPTMLDKYQNMFEHLADRISQLVYKGFAIHILRGRPLYSQSRLIENTIKKLRVSGRLAVLTVIGEQSSAKSSLLNTLFGCNFRVSSGRCTIGVYLGNI</sequence>
<dbReference type="PANTHER" id="PTHR22796:SF1">
    <property type="entry name" value="VWFA DOMAIN-CONTAINING PROTEIN"/>
    <property type="match status" value="1"/>
</dbReference>
<evidence type="ECO:0000256" key="1">
    <source>
        <dbReference type="ARBA" id="ARBA00022741"/>
    </source>
</evidence>
<dbReference type="EMBL" id="CAJNOK010011699">
    <property type="protein sequence ID" value="CAF1146291.1"/>
    <property type="molecule type" value="Genomic_DNA"/>
</dbReference>
<keyword evidence="4" id="KW-0175">Coiled coil</keyword>
<dbReference type="PANTHER" id="PTHR22796">
    <property type="entry name" value="URG4-RELATED"/>
    <property type="match status" value="1"/>
</dbReference>
<evidence type="ECO:0000259" key="5">
    <source>
        <dbReference type="PROSITE" id="PS50105"/>
    </source>
</evidence>